<comment type="similarity">
    <text evidence="3">Belongs to the HARBI1 family.</text>
</comment>
<dbReference type="GO" id="GO:0005634">
    <property type="term" value="C:nucleus"/>
    <property type="evidence" value="ECO:0007669"/>
    <property type="project" value="UniProtKB-SubCell"/>
</dbReference>
<name>B0DT49_LACBS</name>
<sequence length="350" mass="40052">MPHLSDRQKHVNVLLEAFILKTLIEAQESTSQPDTDSTGSDWETDSEKEDNGSSTSSDWGMGEEDECPVSDMVIEACHRLYENFYIEEGHKIPKTCENLNMLLTQYKMGFPDIFRSYLRITPECFDSLLESIQHHEAFQNNSNNPQMPVECQLAITLYRFGHFGNGLSTLKVALWAGVGYGTVCECTNRVMRVCCDERFHQVVMQWPSDEEIQEAKDWVEANSCPAWRDGWLMVDGTLIPMFQRPHHFGSAYFDHKSNYSENVQIINTPDLHIIDYGIGLPGSQHDATAWQHTHLPQERQRLLKDGEFVWADSAYPVRTWCQAPYKETLHGVSQGSLELPSWPVTMNQSP</sequence>
<dbReference type="GO" id="GO:0046872">
    <property type="term" value="F:metal ion binding"/>
    <property type="evidence" value="ECO:0007669"/>
    <property type="project" value="UniProtKB-KW"/>
</dbReference>
<dbReference type="Pfam" id="PF13359">
    <property type="entry name" value="DDE_Tnp_4"/>
    <property type="match status" value="1"/>
</dbReference>
<dbReference type="InterPro" id="IPR027806">
    <property type="entry name" value="HARBI1_dom"/>
</dbReference>
<evidence type="ECO:0000256" key="5">
    <source>
        <dbReference type="ARBA" id="ARBA00022723"/>
    </source>
</evidence>
<evidence type="ECO:0000256" key="4">
    <source>
        <dbReference type="ARBA" id="ARBA00022722"/>
    </source>
</evidence>
<dbReference type="PANTHER" id="PTHR22930:SF85">
    <property type="entry name" value="GH03217P-RELATED"/>
    <property type="match status" value="1"/>
</dbReference>
<feature type="compositionally biased region" description="Polar residues" evidence="8">
    <location>
        <begin position="27"/>
        <end position="41"/>
    </location>
</feature>
<dbReference type="RefSeq" id="XP_001887104.1">
    <property type="nucleotide sequence ID" value="XM_001887069.1"/>
</dbReference>
<reference evidence="10 11" key="1">
    <citation type="journal article" date="2008" name="Nature">
        <title>The genome of Laccaria bicolor provides insights into mycorrhizal symbiosis.</title>
        <authorList>
            <person name="Martin F."/>
            <person name="Aerts A."/>
            <person name="Ahren D."/>
            <person name="Brun A."/>
            <person name="Danchin E.G.J."/>
            <person name="Duchaussoy F."/>
            <person name="Gibon J."/>
            <person name="Kohler A."/>
            <person name="Lindquist E."/>
            <person name="Pereda V."/>
            <person name="Salamov A."/>
            <person name="Shapiro H.J."/>
            <person name="Wuyts J."/>
            <person name="Blaudez D."/>
            <person name="Buee M."/>
            <person name="Brokstein P."/>
            <person name="Canbaeck B."/>
            <person name="Cohen D."/>
            <person name="Courty P.E."/>
            <person name="Coutinho P.M."/>
            <person name="Delaruelle C."/>
            <person name="Detter J.C."/>
            <person name="Deveau A."/>
            <person name="DiFazio S."/>
            <person name="Duplessis S."/>
            <person name="Fraissinet-Tachet L."/>
            <person name="Lucic E."/>
            <person name="Frey-Klett P."/>
            <person name="Fourrey C."/>
            <person name="Feussner I."/>
            <person name="Gay G."/>
            <person name="Grimwood J."/>
            <person name="Hoegger P.J."/>
            <person name="Jain P."/>
            <person name="Kilaru S."/>
            <person name="Labbe J."/>
            <person name="Lin Y.C."/>
            <person name="Legue V."/>
            <person name="Le Tacon F."/>
            <person name="Marmeisse R."/>
            <person name="Melayah D."/>
            <person name="Montanini B."/>
            <person name="Muratet M."/>
            <person name="Nehls U."/>
            <person name="Niculita-Hirzel H."/>
            <person name="Oudot-Le Secq M.P."/>
            <person name="Peter M."/>
            <person name="Quesneville H."/>
            <person name="Rajashekar B."/>
            <person name="Reich M."/>
            <person name="Rouhier N."/>
            <person name="Schmutz J."/>
            <person name="Yin T."/>
            <person name="Chalot M."/>
            <person name="Henrissat B."/>
            <person name="Kuees U."/>
            <person name="Lucas S."/>
            <person name="Van de Peer Y."/>
            <person name="Podila G.K."/>
            <person name="Polle A."/>
            <person name="Pukkila P.J."/>
            <person name="Richardson P.M."/>
            <person name="Rouze P."/>
            <person name="Sanders I.R."/>
            <person name="Stajich J.E."/>
            <person name="Tunlid A."/>
            <person name="Tuskan G."/>
            <person name="Grigoriev I.V."/>
        </authorList>
    </citation>
    <scope>NUCLEOTIDE SEQUENCE [LARGE SCALE GENOMIC DNA]</scope>
    <source>
        <strain evidence="11">S238N-H82 / ATCC MYA-4686</strain>
    </source>
</reference>
<evidence type="ECO:0000256" key="6">
    <source>
        <dbReference type="ARBA" id="ARBA00022801"/>
    </source>
</evidence>
<dbReference type="InParanoid" id="B0DT49"/>
<keyword evidence="11" id="KW-1185">Reference proteome</keyword>
<feature type="domain" description="DDE Tnp4" evidence="9">
    <location>
        <begin position="234"/>
        <end position="327"/>
    </location>
</feature>
<dbReference type="EMBL" id="DS547132">
    <property type="protein sequence ID" value="EDR02159.1"/>
    <property type="molecule type" value="Genomic_DNA"/>
</dbReference>
<proteinExistence type="inferred from homology"/>
<keyword evidence="4" id="KW-0540">Nuclease</keyword>
<evidence type="ECO:0000259" key="9">
    <source>
        <dbReference type="Pfam" id="PF13359"/>
    </source>
</evidence>
<comment type="subcellular location">
    <subcellularLocation>
        <location evidence="2">Nucleus</location>
    </subcellularLocation>
</comment>
<dbReference type="GeneID" id="6082735"/>
<dbReference type="GO" id="GO:0004518">
    <property type="term" value="F:nuclease activity"/>
    <property type="evidence" value="ECO:0007669"/>
    <property type="project" value="UniProtKB-KW"/>
</dbReference>
<gene>
    <name evidence="10" type="ORF">LACBIDRAFT_332560</name>
</gene>
<dbReference type="Proteomes" id="UP000001194">
    <property type="component" value="Unassembled WGS sequence"/>
</dbReference>
<keyword evidence="5" id="KW-0479">Metal-binding</keyword>
<dbReference type="GO" id="GO:0016787">
    <property type="term" value="F:hydrolase activity"/>
    <property type="evidence" value="ECO:0007669"/>
    <property type="project" value="UniProtKB-KW"/>
</dbReference>
<evidence type="ECO:0000256" key="8">
    <source>
        <dbReference type="SAM" id="MobiDB-lite"/>
    </source>
</evidence>
<keyword evidence="6" id="KW-0378">Hydrolase</keyword>
<dbReference type="KEGG" id="lbc:LACBIDRAFT_332560"/>
<evidence type="ECO:0000313" key="10">
    <source>
        <dbReference type="EMBL" id="EDR02159.1"/>
    </source>
</evidence>
<comment type="cofactor">
    <cofactor evidence="1">
        <name>a divalent metal cation</name>
        <dbReference type="ChEBI" id="CHEBI:60240"/>
    </cofactor>
</comment>
<dbReference type="OrthoDB" id="3246760at2759"/>
<evidence type="ECO:0000256" key="2">
    <source>
        <dbReference type="ARBA" id="ARBA00004123"/>
    </source>
</evidence>
<evidence type="ECO:0000256" key="7">
    <source>
        <dbReference type="ARBA" id="ARBA00023242"/>
    </source>
</evidence>
<organism evidence="11">
    <name type="scientific">Laccaria bicolor (strain S238N-H82 / ATCC MYA-4686)</name>
    <name type="common">Bicoloured deceiver</name>
    <name type="synonym">Laccaria laccata var. bicolor</name>
    <dbReference type="NCBI Taxonomy" id="486041"/>
    <lineage>
        <taxon>Eukaryota</taxon>
        <taxon>Fungi</taxon>
        <taxon>Dikarya</taxon>
        <taxon>Basidiomycota</taxon>
        <taxon>Agaricomycotina</taxon>
        <taxon>Agaricomycetes</taxon>
        <taxon>Agaricomycetidae</taxon>
        <taxon>Agaricales</taxon>
        <taxon>Agaricineae</taxon>
        <taxon>Hydnangiaceae</taxon>
        <taxon>Laccaria</taxon>
    </lineage>
</organism>
<accession>B0DT49</accession>
<protein>
    <submittedName>
        <fullName evidence="10">Predicted protein</fullName>
    </submittedName>
</protein>
<feature type="region of interest" description="Disordered" evidence="8">
    <location>
        <begin position="27"/>
        <end position="62"/>
    </location>
</feature>
<dbReference type="HOGENOM" id="CLU_018552_1_4_1"/>
<dbReference type="AlphaFoldDB" id="B0DT49"/>
<evidence type="ECO:0000313" key="11">
    <source>
        <dbReference type="Proteomes" id="UP000001194"/>
    </source>
</evidence>
<dbReference type="InterPro" id="IPR045249">
    <property type="entry name" value="HARBI1-like"/>
</dbReference>
<evidence type="ECO:0000256" key="1">
    <source>
        <dbReference type="ARBA" id="ARBA00001968"/>
    </source>
</evidence>
<keyword evidence="7" id="KW-0539">Nucleus</keyword>
<dbReference type="PANTHER" id="PTHR22930">
    <property type="match status" value="1"/>
</dbReference>
<evidence type="ECO:0000256" key="3">
    <source>
        <dbReference type="ARBA" id="ARBA00006958"/>
    </source>
</evidence>